<evidence type="ECO:0000256" key="1">
    <source>
        <dbReference type="ARBA" id="ARBA00023125"/>
    </source>
</evidence>
<keyword evidence="3" id="KW-1133">Transmembrane helix</keyword>
<protein>
    <recommendedName>
        <fullName evidence="4">HTH CENPB-type domain-containing protein</fullName>
    </recommendedName>
</protein>
<evidence type="ECO:0000259" key="4">
    <source>
        <dbReference type="PROSITE" id="PS51253"/>
    </source>
</evidence>
<dbReference type="PANTHER" id="PTHR19303:SF56">
    <property type="entry name" value="TIGGER TRANSPOSABLE ELEMENT-DERIVED PROTEIN 5"/>
    <property type="match status" value="1"/>
</dbReference>
<dbReference type="GeneTree" id="ENSGT00940000154420"/>
<dbReference type="InterPro" id="IPR009057">
    <property type="entry name" value="Homeodomain-like_sf"/>
</dbReference>
<evidence type="ECO:0000313" key="5">
    <source>
        <dbReference type="Ensembl" id="ENSCPBP00000006060.1"/>
    </source>
</evidence>
<dbReference type="Proteomes" id="UP000694380">
    <property type="component" value="Unplaced"/>
</dbReference>
<reference evidence="5" key="1">
    <citation type="submission" date="2025-08" db="UniProtKB">
        <authorList>
            <consortium name="Ensembl"/>
        </authorList>
    </citation>
    <scope>IDENTIFICATION</scope>
</reference>
<dbReference type="SMART" id="SM00674">
    <property type="entry name" value="CENPB"/>
    <property type="match status" value="1"/>
</dbReference>
<proteinExistence type="predicted"/>
<dbReference type="GO" id="GO:0003677">
    <property type="term" value="F:DNA binding"/>
    <property type="evidence" value="ECO:0007669"/>
    <property type="project" value="UniProtKB-KW"/>
</dbReference>
<feature type="region of interest" description="Disordered" evidence="2">
    <location>
        <begin position="301"/>
        <end position="320"/>
    </location>
</feature>
<dbReference type="Pfam" id="PF03221">
    <property type="entry name" value="HTH_Tnp_Tc5"/>
    <property type="match status" value="1"/>
</dbReference>
<dbReference type="InterPro" id="IPR004875">
    <property type="entry name" value="DDE_SF_endonuclease_dom"/>
</dbReference>
<evidence type="ECO:0000256" key="3">
    <source>
        <dbReference type="SAM" id="Phobius"/>
    </source>
</evidence>
<dbReference type="PROSITE" id="PS51253">
    <property type="entry name" value="HTH_CENPB"/>
    <property type="match status" value="1"/>
</dbReference>
<dbReference type="AlphaFoldDB" id="A0A8C3FIA7"/>
<dbReference type="InterPro" id="IPR050863">
    <property type="entry name" value="CenT-Element_Derived"/>
</dbReference>
<keyword evidence="1" id="KW-0238">DNA-binding</keyword>
<sequence length="454" mass="51060">MADGKRQCSYTVEEKLAVTDRVNSGETQAKVSKDIGIAESTLQGCKPTIDKAMRTWFAQKRLKGMLLSGSILQAQVTKFGNLTGNESFQASKEFISHFKKRHHIAQVSITGESRSASESSANAFPVELKSILQNEDYYEEQLYNCDETALSAKLLPDKTLAFNYKTQKTAGFKKIKDRVIFFLIVIRRAAISLPLFSLAAFITLAALITSIEPNLLYLPFNKTSKIRPLDQGIIQNFKNNYRRELILAIVSCMSSGISKFLKQLNMKEIIYLVKKAWDGVKQKSIENCWMKTLGDVFSVKDGSDSENSSSGTDSEPDFEGFSEEDILQTCTLDTLPEIITEWLQMDEDCPTSEFLSEEEILTGCEAMLDHKSDGENSNNAGLYDNDDDNDEDVVENVKILPTEALSATETVVRFLEDFKTNMRKYFFTQCTVNLWNSLPGDVVQAKRRIGLKKN</sequence>
<accession>A0A8C3FIA7</accession>
<organism evidence="5 6">
    <name type="scientific">Chrysemys picta bellii</name>
    <name type="common">Western painted turtle</name>
    <name type="synonym">Emys bellii</name>
    <dbReference type="NCBI Taxonomy" id="8478"/>
    <lineage>
        <taxon>Eukaryota</taxon>
        <taxon>Metazoa</taxon>
        <taxon>Chordata</taxon>
        <taxon>Craniata</taxon>
        <taxon>Vertebrata</taxon>
        <taxon>Euteleostomi</taxon>
        <taxon>Archelosauria</taxon>
        <taxon>Testudinata</taxon>
        <taxon>Testudines</taxon>
        <taxon>Cryptodira</taxon>
        <taxon>Durocryptodira</taxon>
        <taxon>Testudinoidea</taxon>
        <taxon>Emydidae</taxon>
        <taxon>Chrysemys</taxon>
    </lineage>
</organism>
<evidence type="ECO:0000313" key="6">
    <source>
        <dbReference type="Proteomes" id="UP000694380"/>
    </source>
</evidence>
<evidence type="ECO:0000256" key="2">
    <source>
        <dbReference type="SAM" id="MobiDB-lite"/>
    </source>
</evidence>
<feature type="transmembrane region" description="Helical" evidence="3">
    <location>
        <begin position="179"/>
        <end position="208"/>
    </location>
</feature>
<name>A0A8C3FIA7_CHRPI</name>
<keyword evidence="3" id="KW-0812">Transmembrane</keyword>
<dbReference type="Ensembl" id="ENSCPBT00000007343.1">
    <property type="protein sequence ID" value="ENSCPBP00000006060.1"/>
    <property type="gene ID" value="ENSCPBG00000004837.1"/>
</dbReference>
<dbReference type="SUPFAM" id="SSF46689">
    <property type="entry name" value="Homeodomain-like"/>
    <property type="match status" value="1"/>
</dbReference>
<dbReference type="PANTHER" id="PTHR19303">
    <property type="entry name" value="TRANSPOSON"/>
    <property type="match status" value="1"/>
</dbReference>
<feature type="domain" description="HTH CENPB-type" evidence="4">
    <location>
        <begin position="37"/>
        <end position="108"/>
    </location>
</feature>
<keyword evidence="6" id="KW-1185">Reference proteome</keyword>
<dbReference type="Gene3D" id="1.10.10.60">
    <property type="entry name" value="Homeodomain-like"/>
    <property type="match status" value="1"/>
</dbReference>
<dbReference type="InterPro" id="IPR006600">
    <property type="entry name" value="HTH_CenpB_DNA-bd_dom"/>
</dbReference>
<keyword evidence="3" id="KW-0472">Membrane</keyword>
<reference evidence="5" key="2">
    <citation type="submission" date="2025-09" db="UniProtKB">
        <authorList>
            <consortium name="Ensembl"/>
        </authorList>
    </citation>
    <scope>IDENTIFICATION</scope>
</reference>
<dbReference type="GO" id="GO:0005634">
    <property type="term" value="C:nucleus"/>
    <property type="evidence" value="ECO:0007669"/>
    <property type="project" value="TreeGrafter"/>
</dbReference>
<dbReference type="Pfam" id="PF03184">
    <property type="entry name" value="DDE_1"/>
    <property type="match status" value="1"/>
</dbReference>